<dbReference type="KEGG" id="pdu:PDUR_15110"/>
<dbReference type="Gene3D" id="3.40.50.300">
    <property type="entry name" value="P-loop containing nucleotide triphosphate hydrolases"/>
    <property type="match status" value="1"/>
</dbReference>
<keyword evidence="3" id="KW-0547">Nucleotide-binding</keyword>
<keyword evidence="2" id="KW-0813">Transport</keyword>
<organism evidence="6 7">
    <name type="scientific">Paenibacillus durus</name>
    <name type="common">Paenibacillus azotofixans</name>
    <dbReference type="NCBI Taxonomy" id="44251"/>
    <lineage>
        <taxon>Bacteria</taxon>
        <taxon>Bacillati</taxon>
        <taxon>Bacillota</taxon>
        <taxon>Bacilli</taxon>
        <taxon>Bacillales</taxon>
        <taxon>Paenibacillaceae</taxon>
        <taxon>Paenibacillus</taxon>
    </lineage>
</organism>
<protein>
    <submittedName>
        <fullName evidence="6">Peptide ABC transporter ATP-binding protein</fullName>
    </submittedName>
</protein>
<evidence type="ECO:0000313" key="7">
    <source>
        <dbReference type="Proteomes" id="UP000029409"/>
    </source>
</evidence>
<keyword evidence="7" id="KW-1185">Reference proteome</keyword>
<keyword evidence="4 6" id="KW-0067">ATP-binding</keyword>
<accession>A0A089HPT5</accession>
<dbReference type="InterPro" id="IPR017871">
    <property type="entry name" value="ABC_transporter-like_CS"/>
</dbReference>
<comment type="similarity">
    <text evidence="1">Belongs to the ABC transporter superfamily.</text>
</comment>
<dbReference type="SUPFAM" id="SSF52540">
    <property type="entry name" value="P-loop containing nucleoside triphosphate hydrolases"/>
    <property type="match status" value="1"/>
</dbReference>
<sequence>MPLIETKQLAKKYGQDETTVQALYPLDLTINENEFLAIVGPSGSGKSTLLQLLGGLDTPSSGKVTIEGQDLYAMNERERSIFRRRNFGFIFQSFNLIPILTAEENITMPLLLDGKKPDLTYLRELSRKLGIEERLHHLPGQLSGGQQQRVAIARALSGKPKIVFADEPTGNLDTRIGEEVLDLLIESVREFGKTLIVITHDPKVAERASSVLNIVDGRIMEGARQ</sequence>
<dbReference type="EMBL" id="CP009288">
    <property type="protein sequence ID" value="AIQ13097.1"/>
    <property type="molecule type" value="Genomic_DNA"/>
</dbReference>
<dbReference type="InterPro" id="IPR017911">
    <property type="entry name" value="MacB-like_ATP-bd"/>
</dbReference>
<dbReference type="GO" id="GO:0098796">
    <property type="term" value="C:membrane protein complex"/>
    <property type="evidence" value="ECO:0007669"/>
    <property type="project" value="UniProtKB-ARBA"/>
</dbReference>
<dbReference type="AlphaFoldDB" id="A0A089HPT5"/>
<dbReference type="PANTHER" id="PTHR42798:SF6">
    <property type="entry name" value="CELL DIVISION ATP-BINDING PROTEIN FTSE"/>
    <property type="match status" value="1"/>
</dbReference>
<dbReference type="STRING" id="44251.PDUR_15110"/>
<dbReference type="RefSeq" id="WP_042206901.1">
    <property type="nucleotide sequence ID" value="NZ_CP009288.1"/>
</dbReference>
<dbReference type="PROSITE" id="PS00211">
    <property type="entry name" value="ABC_TRANSPORTER_1"/>
    <property type="match status" value="1"/>
</dbReference>
<evidence type="ECO:0000256" key="2">
    <source>
        <dbReference type="ARBA" id="ARBA00022448"/>
    </source>
</evidence>
<dbReference type="InterPro" id="IPR003593">
    <property type="entry name" value="AAA+_ATPase"/>
</dbReference>
<dbReference type="SMART" id="SM00382">
    <property type="entry name" value="AAA"/>
    <property type="match status" value="1"/>
</dbReference>
<dbReference type="eggNOG" id="COG1136">
    <property type="taxonomic scope" value="Bacteria"/>
</dbReference>
<dbReference type="OrthoDB" id="9791546at2"/>
<dbReference type="InterPro" id="IPR003439">
    <property type="entry name" value="ABC_transporter-like_ATP-bd"/>
</dbReference>
<name>A0A089HPT5_PAEDU</name>
<dbReference type="GO" id="GO:0005524">
    <property type="term" value="F:ATP binding"/>
    <property type="evidence" value="ECO:0007669"/>
    <property type="project" value="UniProtKB-KW"/>
</dbReference>
<evidence type="ECO:0000313" key="6">
    <source>
        <dbReference type="EMBL" id="AIQ13097.1"/>
    </source>
</evidence>
<feature type="domain" description="ABC transporter" evidence="5">
    <location>
        <begin position="4"/>
        <end position="225"/>
    </location>
</feature>
<gene>
    <name evidence="6" type="ORF">PDUR_15110</name>
</gene>
<evidence type="ECO:0000256" key="1">
    <source>
        <dbReference type="ARBA" id="ARBA00005417"/>
    </source>
</evidence>
<dbReference type="InterPro" id="IPR027417">
    <property type="entry name" value="P-loop_NTPase"/>
</dbReference>
<dbReference type="GO" id="GO:0016887">
    <property type="term" value="F:ATP hydrolysis activity"/>
    <property type="evidence" value="ECO:0007669"/>
    <property type="project" value="InterPro"/>
</dbReference>
<dbReference type="Pfam" id="PF00005">
    <property type="entry name" value="ABC_tran"/>
    <property type="match status" value="1"/>
</dbReference>
<dbReference type="Proteomes" id="UP000029409">
    <property type="component" value="Chromosome"/>
</dbReference>
<dbReference type="GO" id="GO:0022857">
    <property type="term" value="F:transmembrane transporter activity"/>
    <property type="evidence" value="ECO:0007669"/>
    <property type="project" value="UniProtKB-ARBA"/>
</dbReference>
<dbReference type="CDD" id="cd03255">
    <property type="entry name" value="ABC_MJ0796_LolCDE_FtsE"/>
    <property type="match status" value="1"/>
</dbReference>
<dbReference type="PANTHER" id="PTHR42798">
    <property type="entry name" value="LIPOPROTEIN-RELEASING SYSTEM ATP-BINDING PROTEIN LOLD"/>
    <property type="match status" value="1"/>
</dbReference>
<reference evidence="6 7" key="1">
    <citation type="submission" date="2014-08" db="EMBL/GenBank/DDBJ databases">
        <title>Comparative genomics of the Paenibacillus odorifer group.</title>
        <authorList>
            <person name="den Bakker H.C."/>
            <person name="Tsai Y.-C."/>
            <person name="Martin N."/>
            <person name="Korlach J."/>
            <person name="Wiedmann M."/>
        </authorList>
    </citation>
    <scope>NUCLEOTIDE SEQUENCE [LARGE SCALE GENOMIC DNA]</scope>
    <source>
        <strain evidence="6 7">DSM 1735</strain>
    </source>
</reference>
<dbReference type="FunFam" id="3.40.50.300:FF:000032">
    <property type="entry name" value="Export ABC transporter ATP-binding protein"/>
    <property type="match status" value="1"/>
</dbReference>
<evidence type="ECO:0000256" key="3">
    <source>
        <dbReference type="ARBA" id="ARBA00022741"/>
    </source>
</evidence>
<dbReference type="PROSITE" id="PS50893">
    <property type="entry name" value="ABC_TRANSPORTER_2"/>
    <property type="match status" value="1"/>
</dbReference>
<evidence type="ECO:0000256" key="4">
    <source>
        <dbReference type="ARBA" id="ARBA00022840"/>
    </source>
</evidence>
<evidence type="ECO:0000259" key="5">
    <source>
        <dbReference type="PROSITE" id="PS50893"/>
    </source>
</evidence>
<proteinExistence type="inferred from homology"/>